<sequence length="126" mass="14840">MKLQNFYLITIIICVYITFAPTIESYAVDINLDMDVCSCKIYIEDSNHYRIGGDGSNEYHDCTFNKHGENHHKQIDFQNEPFWLHAKVLGRLMQEKIRGPYNNNTCYHIHGSVGRWYFDEVSCRIL</sequence>
<evidence type="ECO:0000313" key="2">
    <source>
        <dbReference type="EMBL" id="RIB05341.1"/>
    </source>
</evidence>
<comment type="caution">
    <text evidence="2">The sequence shown here is derived from an EMBL/GenBank/DDBJ whole genome shotgun (WGS) entry which is preliminary data.</text>
</comment>
<name>A0A397U6K5_9GLOM</name>
<dbReference type="AlphaFoldDB" id="A0A397U6K5"/>
<dbReference type="Proteomes" id="UP000266673">
    <property type="component" value="Unassembled WGS sequence"/>
</dbReference>
<feature type="transmembrane region" description="Helical" evidence="1">
    <location>
        <begin position="6"/>
        <end position="23"/>
    </location>
</feature>
<protein>
    <submittedName>
        <fullName evidence="2">Uncharacterized protein</fullName>
    </submittedName>
</protein>
<evidence type="ECO:0000313" key="3">
    <source>
        <dbReference type="Proteomes" id="UP000266673"/>
    </source>
</evidence>
<reference evidence="2 3" key="1">
    <citation type="submission" date="2018-06" db="EMBL/GenBank/DDBJ databases">
        <title>Comparative genomics reveals the genomic features of Rhizophagus irregularis, R. cerebriforme, R. diaphanum and Gigaspora rosea, and their symbiotic lifestyle signature.</title>
        <authorList>
            <person name="Morin E."/>
            <person name="San Clemente H."/>
            <person name="Chen E.C.H."/>
            <person name="De La Providencia I."/>
            <person name="Hainaut M."/>
            <person name="Kuo A."/>
            <person name="Kohler A."/>
            <person name="Murat C."/>
            <person name="Tang N."/>
            <person name="Roy S."/>
            <person name="Loubradou J."/>
            <person name="Henrissat B."/>
            <person name="Grigoriev I.V."/>
            <person name="Corradi N."/>
            <person name="Roux C."/>
            <person name="Martin F.M."/>
        </authorList>
    </citation>
    <scope>NUCLEOTIDE SEQUENCE [LARGE SCALE GENOMIC DNA]</scope>
    <source>
        <strain evidence="2 3">DAOM 194757</strain>
    </source>
</reference>
<keyword evidence="1" id="KW-1133">Transmembrane helix</keyword>
<accession>A0A397U6K5</accession>
<dbReference type="OrthoDB" id="2303120at2759"/>
<keyword evidence="3" id="KW-1185">Reference proteome</keyword>
<keyword evidence="1" id="KW-0472">Membrane</keyword>
<proteinExistence type="predicted"/>
<gene>
    <name evidence="2" type="ORF">C2G38_2253860</name>
</gene>
<organism evidence="2 3">
    <name type="scientific">Gigaspora rosea</name>
    <dbReference type="NCBI Taxonomy" id="44941"/>
    <lineage>
        <taxon>Eukaryota</taxon>
        <taxon>Fungi</taxon>
        <taxon>Fungi incertae sedis</taxon>
        <taxon>Mucoromycota</taxon>
        <taxon>Glomeromycotina</taxon>
        <taxon>Glomeromycetes</taxon>
        <taxon>Diversisporales</taxon>
        <taxon>Gigasporaceae</taxon>
        <taxon>Gigaspora</taxon>
    </lineage>
</organism>
<evidence type="ECO:0000256" key="1">
    <source>
        <dbReference type="SAM" id="Phobius"/>
    </source>
</evidence>
<keyword evidence="1" id="KW-0812">Transmembrane</keyword>
<dbReference type="EMBL" id="QKWP01001997">
    <property type="protein sequence ID" value="RIB05341.1"/>
    <property type="molecule type" value="Genomic_DNA"/>
</dbReference>